<evidence type="ECO:0008006" key="4">
    <source>
        <dbReference type="Google" id="ProtNLM"/>
    </source>
</evidence>
<feature type="transmembrane region" description="Helical" evidence="1">
    <location>
        <begin position="180"/>
        <end position="198"/>
    </location>
</feature>
<feature type="transmembrane region" description="Helical" evidence="1">
    <location>
        <begin position="75"/>
        <end position="97"/>
    </location>
</feature>
<keyword evidence="1" id="KW-1133">Transmembrane helix</keyword>
<feature type="transmembrane region" description="Helical" evidence="1">
    <location>
        <begin position="48"/>
        <end position="69"/>
    </location>
</feature>
<dbReference type="AlphaFoldDB" id="A0A243Q2P2"/>
<feature type="transmembrane region" description="Helical" evidence="1">
    <location>
        <begin position="148"/>
        <end position="168"/>
    </location>
</feature>
<feature type="transmembrane region" description="Helical" evidence="1">
    <location>
        <begin position="109"/>
        <end position="128"/>
    </location>
</feature>
<dbReference type="Proteomes" id="UP000194632">
    <property type="component" value="Unassembled WGS sequence"/>
</dbReference>
<accession>A0A243Q2P2</accession>
<keyword evidence="3" id="KW-1185">Reference proteome</keyword>
<comment type="caution">
    <text evidence="2">The sequence shown here is derived from an EMBL/GenBank/DDBJ whole genome shotgun (WGS) entry which is preliminary data.</text>
</comment>
<dbReference type="EMBL" id="NGFO01000071">
    <property type="protein sequence ID" value="OUC75528.1"/>
    <property type="molecule type" value="Genomic_DNA"/>
</dbReference>
<dbReference type="Pfam" id="PF06197">
    <property type="entry name" value="DUF998"/>
    <property type="match status" value="1"/>
</dbReference>
<evidence type="ECO:0000313" key="2">
    <source>
        <dbReference type="EMBL" id="OUC75528.1"/>
    </source>
</evidence>
<dbReference type="OrthoDB" id="2221333at2"/>
<feature type="transmembrane region" description="Helical" evidence="1">
    <location>
        <begin position="6"/>
        <end position="27"/>
    </location>
</feature>
<keyword evidence="1" id="KW-0812">Transmembrane</keyword>
<dbReference type="InterPro" id="IPR009339">
    <property type="entry name" value="DUF998"/>
</dbReference>
<proteinExistence type="predicted"/>
<gene>
    <name evidence="2" type="ORF">CA982_26020</name>
</gene>
<organism evidence="2 3">
    <name type="scientific">Gordonia lacunae</name>
    <dbReference type="NCBI Taxonomy" id="417102"/>
    <lineage>
        <taxon>Bacteria</taxon>
        <taxon>Bacillati</taxon>
        <taxon>Actinomycetota</taxon>
        <taxon>Actinomycetes</taxon>
        <taxon>Mycobacteriales</taxon>
        <taxon>Gordoniaceae</taxon>
        <taxon>Gordonia</taxon>
    </lineage>
</organism>
<name>A0A243Q2P2_9ACTN</name>
<protein>
    <recommendedName>
        <fullName evidence="4">DUF998 domain-containing protein</fullName>
    </recommendedName>
</protein>
<evidence type="ECO:0000256" key="1">
    <source>
        <dbReference type="SAM" id="Phobius"/>
    </source>
</evidence>
<sequence>MVSLLLAVSILAAVGRLALLATLHIVGRAHYSPIKHAVSDYAVGPTHTLATAMNVVTAVLFAALAAVVWWGYPHWALHATTTAYLVALSTIFLILPALPTDLEGEQATLTGRIHLLAAITWFALSYTLTGRFSELLAASNNSFAGVLHALNMIAMLSLIALIISLLPPLRPHLFGITERVFILAISTFFLLLPVALVIEPTWSAH</sequence>
<dbReference type="RefSeq" id="WP_086537949.1">
    <property type="nucleotide sequence ID" value="NZ_NGFO01000071.1"/>
</dbReference>
<evidence type="ECO:0000313" key="3">
    <source>
        <dbReference type="Proteomes" id="UP000194632"/>
    </source>
</evidence>
<reference evidence="2 3" key="1">
    <citation type="submission" date="2017-05" db="EMBL/GenBank/DDBJ databases">
        <title>Biotechnological potential of actinobacteria isolated from South African environments.</title>
        <authorList>
            <person name="Le Roes-Hill M."/>
            <person name="Prins A."/>
            <person name="Durrell K.A."/>
        </authorList>
    </citation>
    <scope>NUCLEOTIDE SEQUENCE [LARGE SCALE GENOMIC DNA]</scope>
    <source>
        <strain evidence="2">BS2</strain>
    </source>
</reference>
<keyword evidence="1" id="KW-0472">Membrane</keyword>